<dbReference type="Proteomes" id="UP000027135">
    <property type="component" value="Unassembled WGS sequence"/>
</dbReference>
<accession>A0A067QSS6</accession>
<name>A0A067QSS6_ZOONE</name>
<evidence type="ECO:0000256" key="1">
    <source>
        <dbReference type="ARBA" id="ARBA00022441"/>
    </source>
</evidence>
<dbReference type="AlphaFoldDB" id="A0A067QSS6"/>
<reference evidence="3 4" key="1">
    <citation type="journal article" date="2014" name="Nat. Commun.">
        <title>Molecular traces of alternative social organization in a termite genome.</title>
        <authorList>
            <person name="Terrapon N."/>
            <person name="Li C."/>
            <person name="Robertson H.M."/>
            <person name="Ji L."/>
            <person name="Meng X."/>
            <person name="Booth W."/>
            <person name="Chen Z."/>
            <person name="Childers C.P."/>
            <person name="Glastad K.M."/>
            <person name="Gokhale K."/>
            <person name="Gowin J."/>
            <person name="Gronenberg W."/>
            <person name="Hermansen R.A."/>
            <person name="Hu H."/>
            <person name="Hunt B.G."/>
            <person name="Huylmans A.K."/>
            <person name="Khalil S.M."/>
            <person name="Mitchell R.D."/>
            <person name="Munoz-Torres M.C."/>
            <person name="Mustard J.A."/>
            <person name="Pan H."/>
            <person name="Reese J.T."/>
            <person name="Scharf M.E."/>
            <person name="Sun F."/>
            <person name="Vogel H."/>
            <person name="Xiao J."/>
            <person name="Yang W."/>
            <person name="Yang Z."/>
            <person name="Yang Z."/>
            <person name="Zhou J."/>
            <person name="Zhu J."/>
            <person name="Brent C.S."/>
            <person name="Elsik C.G."/>
            <person name="Goodisman M.A."/>
            <person name="Liberles D.A."/>
            <person name="Roe R.M."/>
            <person name="Vargo E.L."/>
            <person name="Vilcinskas A."/>
            <person name="Wang J."/>
            <person name="Bornberg-Bauer E."/>
            <person name="Korb J."/>
            <person name="Zhang G."/>
            <person name="Liebig J."/>
        </authorList>
    </citation>
    <scope>NUCLEOTIDE SEQUENCE [LARGE SCALE GENOMIC DNA]</scope>
    <source>
        <tissue evidence="3">Whole organism</tissue>
    </source>
</reference>
<sequence>MAASDQRQVTSESEKTSRIHTGWAPEPVSKHPYVSENEACRPVISETLKFLKRLSKDDKDHVTPRIARPRIPQDILFAVGGYRDRRPSDVIEAYDVRADRHCPTVIPRHGSWWFDADGVIGAPLVMDNDGI</sequence>
<evidence type="ECO:0000313" key="3">
    <source>
        <dbReference type="EMBL" id="KDR11891.1"/>
    </source>
</evidence>
<dbReference type="Pfam" id="PF01344">
    <property type="entry name" value="Kelch_1"/>
    <property type="match status" value="1"/>
</dbReference>
<evidence type="ECO:0000313" key="4">
    <source>
        <dbReference type="Proteomes" id="UP000027135"/>
    </source>
</evidence>
<protein>
    <submittedName>
        <fullName evidence="3">Kelch-like protein 10</fullName>
    </submittedName>
</protein>
<gene>
    <name evidence="3" type="ORF">L798_14054</name>
</gene>
<feature type="region of interest" description="Disordered" evidence="2">
    <location>
        <begin position="1"/>
        <end position="31"/>
    </location>
</feature>
<organism evidence="3 4">
    <name type="scientific">Zootermopsis nevadensis</name>
    <name type="common">Dampwood termite</name>
    <dbReference type="NCBI Taxonomy" id="136037"/>
    <lineage>
        <taxon>Eukaryota</taxon>
        <taxon>Metazoa</taxon>
        <taxon>Ecdysozoa</taxon>
        <taxon>Arthropoda</taxon>
        <taxon>Hexapoda</taxon>
        <taxon>Insecta</taxon>
        <taxon>Pterygota</taxon>
        <taxon>Neoptera</taxon>
        <taxon>Polyneoptera</taxon>
        <taxon>Dictyoptera</taxon>
        <taxon>Blattodea</taxon>
        <taxon>Blattoidea</taxon>
        <taxon>Termitoidae</taxon>
        <taxon>Termopsidae</taxon>
        <taxon>Zootermopsis</taxon>
    </lineage>
</organism>
<dbReference type="STRING" id="136037.A0A067QSS6"/>
<evidence type="ECO:0000256" key="2">
    <source>
        <dbReference type="SAM" id="MobiDB-lite"/>
    </source>
</evidence>
<dbReference type="InterPro" id="IPR006652">
    <property type="entry name" value="Kelch_1"/>
</dbReference>
<proteinExistence type="predicted"/>
<feature type="compositionally biased region" description="Polar residues" evidence="2">
    <location>
        <begin position="1"/>
        <end position="11"/>
    </location>
</feature>
<dbReference type="eggNOG" id="KOG1072">
    <property type="taxonomic scope" value="Eukaryota"/>
</dbReference>
<keyword evidence="1" id="KW-0880">Kelch repeat</keyword>
<dbReference type="InParanoid" id="A0A067QSS6"/>
<dbReference type="EMBL" id="KK853062">
    <property type="protein sequence ID" value="KDR11891.1"/>
    <property type="molecule type" value="Genomic_DNA"/>
</dbReference>
<keyword evidence="4" id="KW-1185">Reference proteome</keyword>